<name>A0A1W6SMF7_9PROT</name>
<dbReference type="PANTHER" id="PTHR21015:SF22">
    <property type="entry name" value="GLYCOSYLTRANSFERASE"/>
    <property type="match status" value="1"/>
</dbReference>
<keyword evidence="2" id="KW-0808">Transferase</keyword>
<protein>
    <submittedName>
        <fullName evidence="2">Glycosyl transferase family 1</fullName>
    </submittedName>
</protein>
<keyword evidence="3" id="KW-1185">Reference proteome</keyword>
<organism evidence="2 3">
    <name type="scientific">Nitrosospira lacus</name>
    <dbReference type="NCBI Taxonomy" id="1288494"/>
    <lineage>
        <taxon>Bacteria</taxon>
        <taxon>Pseudomonadati</taxon>
        <taxon>Pseudomonadota</taxon>
        <taxon>Betaproteobacteria</taxon>
        <taxon>Nitrosomonadales</taxon>
        <taxon>Nitrosomonadaceae</taxon>
        <taxon>Nitrosospira</taxon>
    </lineage>
</organism>
<dbReference type="AlphaFoldDB" id="A0A1W6SMF7"/>
<evidence type="ECO:0000259" key="1">
    <source>
        <dbReference type="Pfam" id="PF06722"/>
    </source>
</evidence>
<gene>
    <name evidence="2" type="ORF">EBAPG3_003960</name>
</gene>
<dbReference type="PANTHER" id="PTHR21015">
    <property type="entry name" value="UDP-N-ACETYLGLUCOSAMINE--N-ACETYLMURAMYL-(PENTAPEPTIDE) PYROPHOSPHORYL-UNDECAPRENOL N-ACETYLGLUCOSAMINE TRANSFERASE 1"/>
    <property type="match status" value="1"/>
</dbReference>
<proteinExistence type="predicted"/>
<dbReference type="Gene3D" id="3.40.50.2000">
    <property type="entry name" value="Glycogen Phosphorylase B"/>
    <property type="match status" value="2"/>
</dbReference>
<dbReference type="EMBL" id="CP021106">
    <property type="protein sequence ID" value="ARO86994.1"/>
    <property type="molecule type" value="Genomic_DNA"/>
</dbReference>
<accession>A0A1W6SMF7</accession>
<dbReference type="OrthoDB" id="6620093at2"/>
<dbReference type="InterPro" id="IPR010610">
    <property type="entry name" value="EryCIII-like_C"/>
</dbReference>
<evidence type="ECO:0000313" key="3">
    <source>
        <dbReference type="Proteomes" id="UP000012179"/>
    </source>
</evidence>
<dbReference type="SUPFAM" id="SSF53756">
    <property type="entry name" value="UDP-Glycosyltransferase/glycogen phosphorylase"/>
    <property type="match status" value="1"/>
</dbReference>
<dbReference type="InterPro" id="IPR002213">
    <property type="entry name" value="UDP_glucos_trans"/>
</dbReference>
<dbReference type="GO" id="GO:0008194">
    <property type="term" value="F:UDP-glycosyltransferase activity"/>
    <property type="evidence" value="ECO:0007669"/>
    <property type="project" value="InterPro"/>
</dbReference>
<dbReference type="Proteomes" id="UP000012179">
    <property type="component" value="Chromosome"/>
</dbReference>
<dbReference type="Pfam" id="PF06722">
    <property type="entry name" value="EryCIII-like_C"/>
    <property type="match status" value="1"/>
</dbReference>
<dbReference type="KEGG" id="nlc:EBAPG3_003960"/>
<evidence type="ECO:0000313" key="2">
    <source>
        <dbReference type="EMBL" id="ARO86994.1"/>
    </source>
</evidence>
<sequence>MKTRSKPVILLVAEAVTLAHFARIAALARALDPSGYEVIVASDPRYVALETLTGCAFRPIRSIPSAEFAQALARGKPLYSVETLTRYVEDDLALLDSIKPDLVVGDFRLSLAVSAPLRKIPYAAVVNAYWSPYADIVYPVPDLPMTRLLGVSLAQWLFDAAKYIVFALHAHPLNELRRRYNLPALGHDLRVAYTWGDYTLYADVPELVPMRPLPASHRYLGPPLWSAGLPLPDWWSSLPEDRPVVLLTLGSSGQADLLPMVLSAMSELPITVIAVTAGKIHLTEVPANAVVADYLPLDNGVRRSSMVICNGGSLTTYQALSSGVPILGICSNMDQLLNMSAVKRLGAGLFLRAAQVGPAQLVEAVRALLETPIYTQAARRAGKRFRKIDTGQRFRAFISEIVG</sequence>
<dbReference type="eggNOG" id="COG1819">
    <property type="taxonomic scope" value="Bacteria"/>
</dbReference>
<reference evidence="2 3" key="1">
    <citation type="journal article" date="2015" name="Int. J. Syst. Evol. Microbiol.">
        <title>Nitrosospira lacus sp. nov., a psychrotolerant, ammonia-oxidizing bacterium from sandy lake sediment.</title>
        <authorList>
            <person name="Urakawa H."/>
            <person name="Garcia J.C."/>
            <person name="Nielsen J.L."/>
            <person name="Le V.Q."/>
            <person name="Kozlowski J.A."/>
            <person name="Stein L.Y."/>
            <person name="Lim C.K."/>
            <person name="Pommerening-Roser A."/>
            <person name="Martens-Habbena W."/>
            <person name="Stahl D.A."/>
            <person name="Klotz M.G."/>
        </authorList>
    </citation>
    <scope>NUCLEOTIDE SEQUENCE [LARGE SCALE GENOMIC DNA]</scope>
    <source>
        <strain evidence="2 3">APG3</strain>
    </source>
</reference>
<dbReference type="RefSeq" id="WP_040852438.1">
    <property type="nucleotide sequence ID" value="NZ_CP021106.3"/>
</dbReference>
<feature type="domain" description="Erythromycin biosynthesis protein CIII-like C-terminal" evidence="1">
    <location>
        <begin position="270"/>
        <end position="380"/>
    </location>
</feature>
<dbReference type="GO" id="GO:0016758">
    <property type="term" value="F:hexosyltransferase activity"/>
    <property type="evidence" value="ECO:0007669"/>
    <property type="project" value="UniProtKB-ARBA"/>
</dbReference>
<dbReference type="CDD" id="cd03784">
    <property type="entry name" value="GT1_Gtf-like"/>
    <property type="match status" value="1"/>
</dbReference>